<dbReference type="EMBL" id="BAABRI010000006">
    <property type="protein sequence ID" value="GAA5482061.1"/>
    <property type="molecule type" value="Genomic_DNA"/>
</dbReference>
<evidence type="ECO:0000313" key="2">
    <source>
        <dbReference type="Proteomes" id="UP001476282"/>
    </source>
</evidence>
<dbReference type="RefSeq" id="WP_353566208.1">
    <property type="nucleotide sequence ID" value="NZ_BAABRI010000006.1"/>
</dbReference>
<evidence type="ECO:0000313" key="1">
    <source>
        <dbReference type="EMBL" id="GAA5482061.1"/>
    </source>
</evidence>
<comment type="caution">
    <text evidence="1">The sequence shown here is derived from an EMBL/GenBank/DDBJ whole genome shotgun (WGS) entry which is preliminary data.</text>
</comment>
<organism evidence="1 2">
    <name type="scientific">Haloferula sargassicola</name>
    <dbReference type="NCBI Taxonomy" id="490096"/>
    <lineage>
        <taxon>Bacteria</taxon>
        <taxon>Pseudomonadati</taxon>
        <taxon>Verrucomicrobiota</taxon>
        <taxon>Verrucomicrobiia</taxon>
        <taxon>Verrucomicrobiales</taxon>
        <taxon>Verrucomicrobiaceae</taxon>
        <taxon>Haloferula</taxon>
    </lineage>
</organism>
<accession>A0ABP9UN28</accession>
<name>A0ABP9UN28_9BACT</name>
<protein>
    <submittedName>
        <fullName evidence="1">Uncharacterized protein</fullName>
    </submittedName>
</protein>
<proteinExistence type="predicted"/>
<keyword evidence="2" id="KW-1185">Reference proteome</keyword>
<sequence length="168" mass="17416">MKFELVLGVLALLSFLPILIGLVHSLRTIGRPGFDVCNIGGSYEGGYTRSAEAAVPTPHLLATQGTAANEADICGVADFPIGKFADAAEIDTMVGIIPLTLGKPTEMIASEAIAVDTEVYAAANGKVSDLPADAGDYWKVGRAINEAAADGDELIVTPIYPVKVTVEA</sequence>
<gene>
    <name evidence="1" type="ORF">Hsar01_01276</name>
</gene>
<reference evidence="1 2" key="1">
    <citation type="submission" date="2024-02" db="EMBL/GenBank/DDBJ databases">
        <title>Haloferula sargassicola NBRC 104335.</title>
        <authorList>
            <person name="Ichikawa N."/>
            <person name="Katano-Makiyama Y."/>
            <person name="Hidaka K."/>
        </authorList>
    </citation>
    <scope>NUCLEOTIDE SEQUENCE [LARGE SCALE GENOMIC DNA]</scope>
    <source>
        <strain evidence="1 2">NBRC 104335</strain>
    </source>
</reference>
<dbReference type="Proteomes" id="UP001476282">
    <property type="component" value="Unassembled WGS sequence"/>
</dbReference>